<dbReference type="InterPro" id="IPR021731">
    <property type="entry name" value="AMIN_dom"/>
</dbReference>
<dbReference type="EMBL" id="FMJB01000055">
    <property type="protein sequence ID" value="SCM68484.1"/>
    <property type="molecule type" value="Genomic_DNA"/>
</dbReference>
<name>A0A1M4N3A8_9RHOB</name>
<dbReference type="AlphaFoldDB" id="A0A1M4N3A8"/>
<dbReference type="PANTHER" id="PTHR30404">
    <property type="entry name" value="N-ACETYLMURAMOYL-L-ALANINE AMIDASE"/>
    <property type="match status" value="1"/>
</dbReference>
<dbReference type="SMART" id="SM00646">
    <property type="entry name" value="Ami_3"/>
    <property type="match status" value="1"/>
</dbReference>
<dbReference type="InterPro" id="IPR002508">
    <property type="entry name" value="MurNAc-LAA_cat"/>
</dbReference>
<dbReference type="Proteomes" id="UP000184085">
    <property type="component" value="Unassembled WGS sequence"/>
</dbReference>
<dbReference type="PANTHER" id="PTHR30404:SF0">
    <property type="entry name" value="N-ACETYLMURAMOYL-L-ALANINE AMIDASE AMIC"/>
    <property type="match status" value="1"/>
</dbReference>
<dbReference type="Pfam" id="PF01520">
    <property type="entry name" value="Amidase_3"/>
    <property type="match status" value="1"/>
</dbReference>
<dbReference type="InterPro" id="IPR050695">
    <property type="entry name" value="N-acetylmuramoyl_amidase_3"/>
</dbReference>
<dbReference type="GO" id="GO:0030288">
    <property type="term" value="C:outer membrane-bounded periplasmic space"/>
    <property type="evidence" value="ECO:0007669"/>
    <property type="project" value="TreeGrafter"/>
</dbReference>
<evidence type="ECO:0000313" key="5">
    <source>
        <dbReference type="EMBL" id="SCM68484.1"/>
    </source>
</evidence>
<organism evidence="5 6">
    <name type="scientific">Donghicola eburneus</name>
    <dbReference type="NCBI Taxonomy" id="393278"/>
    <lineage>
        <taxon>Bacteria</taxon>
        <taxon>Pseudomonadati</taxon>
        <taxon>Pseudomonadota</taxon>
        <taxon>Alphaproteobacteria</taxon>
        <taxon>Rhodobacterales</taxon>
        <taxon>Roseobacteraceae</taxon>
        <taxon>Donghicola</taxon>
    </lineage>
</organism>
<evidence type="ECO:0000259" key="4">
    <source>
        <dbReference type="SMART" id="SM00646"/>
    </source>
</evidence>
<sequence>MYLFAKRRSEAEQMIFRIVTGLVAALCLAGAAFAQDFTGRARILPDETRAADTKRGVTLSLGMTQGVPYRVFTLDDPARLIADFREVDWTGLDPAMFTQTTAVSDARFGQYRPGWTRMILDLDGPLALASSDLRIDTETGQAKLNITLERTSHQDFAARSVAPADPDWGMPLVADVDPARMRQSGNGKLVVVIDPGHGGVDPGAQRGGYDEKELMLRFAMELRDTLVRTGEVDVYLTREADEFVPLETRVTIAHEARADLFLSLHADALDGGGARGATIYTLAEEASDKASQKLAERHNRADLLAGVDLTGQDDVVAHVLMDLARTDTMPRANRIADELLEALKENGNPLHSRPRRGAGFSVLKAADIPSVLLEVGFLSSERDRANITNPKWRARTATAITTAILEWAIADAAEGQLIRQ</sequence>
<accession>A0A1M4N3A8</accession>
<evidence type="ECO:0000256" key="3">
    <source>
        <dbReference type="ARBA" id="ARBA00022801"/>
    </source>
</evidence>
<comment type="catalytic activity">
    <reaction evidence="1">
        <text>Hydrolyzes the link between N-acetylmuramoyl residues and L-amino acid residues in certain cell-wall glycopeptides.</text>
        <dbReference type="EC" id="3.5.1.28"/>
    </reaction>
</comment>
<dbReference type="EC" id="3.5.1.28" evidence="2"/>
<protein>
    <recommendedName>
        <fullName evidence="2">N-acetylmuramoyl-L-alanine amidase</fullName>
        <ecNumber evidence="2">3.5.1.28</ecNumber>
    </recommendedName>
</protein>
<evidence type="ECO:0000256" key="1">
    <source>
        <dbReference type="ARBA" id="ARBA00001561"/>
    </source>
</evidence>
<reference evidence="6" key="1">
    <citation type="submission" date="2016-09" db="EMBL/GenBank/DDBJ databases">
        <authorList>
            <person name="Wibberg D."/>
        </authorList>
    </citation>
    <scope>NUCLEOTIDE SEQUENCE [LARGE SCALE GENOMIC DNA]</scope>
</reference>
<dbReference type="SUPFAM" id="SSF53187">
    <property type="entry name" value="Zn-dependent exopeptidases"/>
    <property type="match status" value="1"/>
</dbReference>
<gene>
    <name evidence="5" type="ORF">KARMA_2703</name>
</gene>
<feature type="domain" description="MurNAc-LAA" evidence="4">
    <location>
        <begin position="250"/>
        <end position="405"/>
    </location>
</feature>
<evidence type="ECO:0000256" key="2">
    <source>
        <dbReference type="ARBA" id="ARBA00011901"/>
    </source>
</evidence>
<keyword evidence="3" id="KW-0378">Hydrolase</keyword>
<keyword evidence="6" id="KW-1185">Reference proteome</keyword>
<dbReference type="CDD" id="cd02696">
    <property type="entry name" value="MurNAc-LAA"/>
    <property type="match status" value="1"/>
</dbReference>
<dbReference type="Pfam" id="PF11741">
    <property type="entry name" value="AMIN"/>
    <property type="match status" value="1"/>
</dbReference>
<dbReference type="Gene3D" id="2.60.40.3500">
    <property type="match status" value="1"/>
</dbReference>
<dbReference type="GO" id="GO:0009253">
    <property type="term" value="P:peptidoglycan catabolic process"/>
    <property type="evidence" value="ECO:0007669"/>
    <property type="project" value="InterPro"/>
</dbReference>
<evidence type="ECO:0000313" key="6">
    <source>
        <dbReference type="Proteomes" id="UP000184085"/>
    </source>
</evidence>
<dbReference type="Gene3D" id="3.40.630.40">
    <property type="entry name" value="Zn-dependent exopeptidases"/>
    <property type="match status" value="1"/>
</dbReference>
<dbReference type="GO" id="GO:0008745">
    <property type="term" value="F:N-acetylmuramoyl-L-alanine amidase activity"/>
    <property type="evidence" value="ECO:0007669"/>
    <property type="project" value="UniProtKB-EC"/>
</dbReference>
<proteinExistence type="predicted"/>